<protein>
    <submittedName>
        <fullName evidence="3">Uncharacterized protein</fullName>
    </submittedName>
</protein>
<proteinExistence type="predicted"/>
<keyword evidence="2" id="KW-0472">Membrane</keyword>
<organism evidence="3 4">
    <name type="scientific">Ridgeia piscesae</name>
    <name type="common">Tubeworm</name>
    <dbReference type="NCBI Taxonomy" id="27915"/>
    <lineage>
        <taxon>Eukaryota</taxon>
        <taxon>Metazoa</taxon>
        <taxon>Spiralia</taxon>
        <taxon>Lophotrochozoa</taxon>
        <taxon>Annelida</taxon>
        <taxon>Polychaeta</taxon>
        <taxon>Sedentaria</taxon>
        <taxon>Canalipalpata</taxon>
        <taxon>Sabellida</taxon>
        <taxon>Siboglinidae</taxon>
        <taxon>Ridgeia</taxon>
    </lineage>
</organism>
<feature type="region of interest" description="Disordered" evidence="1">
    <location>
        <begin position="268"/>
        <end position="293"/>
    </location>
</feature>
<dbReference type="Proteomes" id="UP001209878">
    <property type="component" value="Unassembled WGS sequence"/>
</dbReference>
<gene>
    <name evidence="3" type="ORF">NP493_170g04036</name>
</gene>
<feature type="region of interest" description="Disordered" evidence="1">
    <location>
        <begin position="310"/>
        <end position="360"/>
    </location>
</feature>
<feature type="compositionally biased region" description="Polar residues" evidence="1">
    <location>
        <begin position="103"/>
        <end position="121"/>
    </location>
</feature>
<evidence type="ECO:0000313" key="4">
    <source>
        <dbReference type="Proteomes" id="UP001209878"/>
    </source>
</evidence>
<keyword evidence="2" id="KW-1133">Transmembrane helix</keyword>
<feature type="region of interest" description="Disordered" evidence="1">
    <location>
        <begin position="83"/>
        <end position="121"/>
    </location>
</feature>
<comment type="caution">
    <text evidence="3">The sequence shown here is derived from an EMBL/GenBank/DDBJ whole genome shotgun (WGS) entry which is preliminary data.</text>
</comment>
<feature type="region of interest" description="Disordered" evidence="1">
    <location>
        <begin position="222"/>
        <end position="251"/>
    </location>
</feature>
<evidence type="ECO:0000256" key="2">
    <source>
        <dbReference type="SAM" id="Phobius"/>
    </source>
</evidence>
<sequence>MTLLGLAIGALTLLVICGIAFFLARTKRNHFRKTQELIRRLQEPCTNGTFRPLLDNDKSNPPKDGILTRKPVMSPCAKTVSTQTERRPLSSGFNLQRPHNGHVLSSRSNLPRQNTVPASFSPQEVGRCRLNAVSSSPECQRAVNNVTVNAVMEADSSTLAACNRSIPDPELTIPPHPAVGKRPGLLGLGGGKRSESLDLAPGKRNGLLDSAGGKRSISLDLAPATHTGDTGDADTEGCVNTTTSDVDMTDGIPDLIGRDASADDVAMATGGSEATGEEEDELIAVDSSSDSSIGEEQLLFEKLRANPRVSVGEQGNMKEEGDPWEEQEPAAALQQGNEQQPGDPRQWDGEPPVWGGQPGISLSLFGNDLFADITSLTIGEESEKPLLDGADDNDRTLPPPYPEMYDPDPDATPV</sequence>
<evidence type="ECO:0000256" key="1">
    <source>
        <dbReference type="SAM" id="MobiDB-lite"/>
    </source>
</evidence>
<feature type="region of interest" description="Disordered" evidence="1">
    <location>
        <begin position="49"/>
        <end position="70"/>
    </location>
</feature>
<accession>A0AAD9P3G1</accession>
<reference evidence="3" key="1">
    <citation type="journal article" date="2023" name="Mol. Biol. Evol.">
        <title>Third-Generation Sequencing Reveals the Adaptive Role of the Epigenome in Three Deep-Sea Polychaetes.</title>
        <authorList>
            <person name="Perez M."/>
            <person name="Aroh O."/>
            <person name="Sun Y."/>
            <person name="Lan Y."/>
            <person name="Juniper S.K."/>
            <person name="Young C.R."/>
            <person name="Angers B."/>
            <person name="Qian P.Y."/>
        </authorList>
    </citation>
    <scope>NUCLEOTIDE SEQUENCE</scope>
    <source>
        <strain evidence="3">R07B-5</strain>
    </source>
</reference>
<dbReference type="EMBL" id="JAODUO010000170">
    <property type="protein sequence ID" value="KAK2187316.1"/>
    <property type="molecule type" value="Genomic_DNA"/>
</dbReference>
<evidence type="ECO:0000313" key="3">
    <source>
        <dbReference type="EMBL" id="KAK2187316.1"/>
    </source>
</evidence>
<feature type="compositionally biased region" description="Acidic residues" evidence="1">
    <location>
        <begin position="405"/>
        <end position="414"/>
    </location>
</feature>
<name>A0AAD9P3G1_RIDPI</name>
<keyword evidence="4" id="KW-1185">Reference proteome</keyword>
<feature type="region of interest" description="Disordered" evidence="1">
    <location>
        <begin position="378"/>
        <end position="414"/>
    </location>
</feature>
<dbReference type="AlphaFoldDB" id="A0AAD9P3G1"/>
<feature type="transmembrane region" description="Helical" evidence="2">
    <location>
        <begin position="6"/>
        <end position="24"/>
    </location>
</feature>
<keyword evidence="2" id="KW-0812">Transmembrane</keyword>